<dbReference type="Pfam" id="PF17766">
    <property type="entry name" value="fn3_6"/>
    <property type="match status" value="1"/>
</dbReference>
<dbReference type="GO" id="GO:0009609">
    <property type="term" value="P:response to symbiotic bacterium"/>
    <property type="evidence" value="ECO:0007669"/>
    <property type="project" value="UniProtKB-ARBA"/>
</dbReference>
<comment type="similarity">
    <text evidence="3 12">Belongs to the peptidase S8 family.</text>
</comment>
<dbReference type="Proteomes" id="UP000289738">
    <property type="component" value="Chromosome B06"/>
</dbReference>
<evidence type="ECO:0000256" key="2">
    <source>
        <dbReference type="ARBA" id="ARBA00004271"/>
    </source>
</evidence>
<dbReference type="Gene3D" id="3.30.70.80">
    <property type="entry name" value="Peptidase S8 propeptide/proteinase inhibitor I9"/>
    <property type="match status" value="1"/>
</dbReference>
<proteinExistence type="inferred from homology"/>
<keyword evidence="6 12" id="KW-0645">Protease</keyword>
<dbReference type="FunFam" id="3.50.30.30:FF:000005">
    <property type="entry name" value="subtilisin-like protease SBT1.5"/>
    <property type="match status" value="1"/>
</dbReference>
<feature type="active site" description="Charge relay system" evidence="11 12">
    <location>
        <position position="148"/>
    </location>
</feature>
<evidence type="ECO:0000256" key="1">
    <source>
        <dbReference type="ARBA" id="ARBA00002076"/>
    </source>
</evidence>
<sequence>MKMQKFKFLHTLLLLIFYAKHTIAENNIEQSKKTYIVHVEKSTMPASFNDHHNWFESSLQSVSESAEMLYTYKHVVHGFSTRLTNQEAEALSKQPGILSLIPERKYELHTTRTPYFLGLDLTLASLDRFSTHLPASVAESEVIIGVLDSGIWPEHESLDDTGFGPIPSRWKGECESGKNFNSSHCNRKLIGARFFHKGHEQVSGPINEEKESKSPRDEEGHGTHTLTTAAGSIVSGASLFGLAPGTARGMSTQARVASYKVCWKRGCYSSDIAAAIDKAIEDGVDILSMSLGSKLDEYYQDLIAIGAFRATSHGILVSISAGNSGPFPGNISNVAPWMTTVGAGTIDRDFPAYVSLGNGMTYTGSSLYMEVSSKLLDTPLPLVYAGNVSNSTLENRCETNTLIPSRVSGKIVLCKRGGSGRFKKGLEVKRAGGIGMLVGNGEEHGEELVADAHLVPAALLGKKASDAIRDYILSCSNATATLSFGGTQLQVQPSPVVAAFSSRGPNPLSPKILKPDLIGPGVNILAGWTGASGPTGLEEDSRRTTFNIMSGTSMSCPHISGLAAILKAAHPEWSPAAIRSALMTTSYTTYTNGYPIMDIATQQPATPFDFGAGHVDPLLALDPGLIYDADIHDYLNFLCASNYNSSQIKVLARTDFTCVPSMTYRVEDLNYPSFAVPFETPNNSVQYSRTLTNVGALGTYKASVSFQSDTLVEIVVEPETLTFTELFEKKNYTVTFTSSNSVALGTNSFAYLKWSDGQHKVVSPIAFSWI</sequence>
<comment type="subcellular location">
    <subcellularLocation>
        <location evidence="2">Secreted</location>
        <location evidence="2">Extracellular space</location>
        <location evidence="2">Apoplast</location>
    </subcellularLocation>
</comment>
<dbReference type="Pfam" id="PF00082">
    <property type="entry name" value="Peptidase_S8"/>
    <property type="match status" value="1"/>
</dbReference>
<dbReference type="InterPro" id="IPR041469">
    <property type="entry name" value="Subtilisin-like_FN3"/>
</dbReference>
<dbReference type="InterPro" id="IPR000209">
    <property type="entry name" value="Peptidase_S8/S53_dom"/>
</dbReference>
<dbReference type="InterPro" id="IPR010259">
    <property type="entry name" value="S8pro/Inhibitor_I9"/>
</dbReference>
<dbReference type="InterPro" id="IPR003137">
    <property type="entry name" value="PA_domain"/>
</dbReference>
<dbReference type="Gene3D" id="3.40.50.200">
    <property type="entry name" value="Peptidase S8/S53 domain"/>
    <property type="match status" value="1"/>
</dbReference>
<feature type="signal peptide" evidence="14">
    <location>
        <begin position="1"/>
        <end position="24"/>
    </location>
</feature>
<evidence type="ECO:0000256" key="11">
    <source>
        <dbReference type="PIRSR" id="PIRSR615500-1"/>
    </source>
</evidence>
<dbReference type="GO" id="GO:0048731">
    <property type="term" value="P:system development"/>
    <property type="evidence" value="ECO:0007669"/>
    <property type="project" value="UniProtKB-ARBA"/>
</dbReference>
<dbReference type="FunFam" id="3.30.70.80:FF:000003">
    <property type="entry name" value="Subtilisin-like protease SBT1.9"/>
    <property type="match status" value="1"/>
</dbReference>
<dbReference type="InterPro" id="IPR034197">
    <property type="entry name" value="Peptidases_S8_3"/>
</dbReference>
<feature type="active site" description="Charge relay system" evidence="11 12">
    <location>
        <position position="221"/>
    </location>
</feature>
<evidence type="ECO:0000256" key="12">
    <source>
        <dbReference type="PROSITE-ProRule" id="PRU01240"/>
    </source>
</evidence>
<feature type="active site" description="Charge relay system" evidence="11 12">
    <location>
        <position position="553"/>
    </location>
</feature>
<dbReference type="PANTHER" id="PTHR10795">
    <property type="entry name" value="PROPROTEIN CONVERTASE SUBTILISIN/KEXIN"/>
    <property type="match status" value="1"/>
</dbReference>
<accession>A0A444YW20</accession>
<feature type="domain" description="PA" evidence="16">
    <location>
        <begin position="381"/>
        <end position="468"/>
    </location>
</feature>
<feature type="domain" description="Inhibitor I9" evidence="17">
    <location>
        <begin position="34"/>
        <end position="109"/>
    </location>
</feature>
<dbReference type="Gene3D" id="2.60.40.2310">
    <property type="match status" value="1"/>
</dbReference>
<evidence type="ECO:0000256" key="3">
    <source>
        <dbReference type="ARBA" id="ARBA00011073"/>
    </source>
</evidence>
<evidence type="ECO:0000313" key="20">
    <source>
        <dbReference type="Proteomes" id="UP000289738"/>
    </source>
</evidence>
<dbReference type="GO" id="GO:0009610">
    <property type="term" value="P:response to symbiotic fungus"/>
    <property type="evidence" value="ECO:0007669"/>
    <property type="project" value="UniProtKB-ARBA"/>
</dbReference>
<dbReference type="STRING" id="3818.A0A444YW20"/>
<protein>
    <recommendedName>
        <fullName evidence="21">Subtilisin-like protease SBT1.7</fullName>
    </recommendedName>
</protein>
<keyword evidence="7 14" id="KW-0732">Signal</keyword>
<dbReference type="PROSITE" id="PS51892">
    <property type="entry name" value="SUBTILASE"/>
    <property type="match status" value="1"/>
</dbReference>
<dbReference type="InterPro" id="IPR036852">
    <property type="entry name" value="Peptidase_S8/S53_dom_sf"/>
</dbReference>
<dbReference type="AlphaFoldDB" id="A0A444YW20"/>
<dbReference type="Pfam" id="PF02225">
    <property type="entry name" value="PA"/>
    <property type="match status" value="1"/>
</dbReference>
<dbReference type="GO" id="GO:0006508">
    <property type="term" value="P:proteolysis"/>
    <property type="evidence" value="ECO:0007669"/>
    <property type="project" value="UniProtKB-KW"/>
</dbReference>
<evidence type="ECO:0000313" key="19">
    <source>
        <dbReference type="EMBL" id="RYR06135.1"/>
    </source>
</evidence>
<dbReference type="CDD" id="cd02120">
    <property type="entry name" value="PA_subtilisin_like"/>
    <property type="match status" value="1"/>
</dbReference>
<evidence type="ECO:0000256" key="9">
    <source>
        <dbReference type="ARBA" id="ARBA00022825"/>
    </source>
</evidence>
<keyword evidence="9 12" id="KW-0720">Serine protease</keyword>
<keyword evidence="10" id="KW-0325">Glycoprotein</keyword>
<dbReference type="SUPFAM" id="SSF52743">
    <property type="entry name" value="Subtilisin-like"/>
    <property type="match status" value="1"/>
</dbReference>
<keyword evidence="20" id="KW-1185">Reference proteome</keyword>
<dbReference type="FunFam" id="3.40.50.200:FF:000006">
    <property type="entry name" value="Subtilisin-like protease SBT1.5"/>
    <property type="match status" value="1"/>
</dbReference>
<dbReference type="Gene3D" id="3.50.30.30">
    <property type="match status" value="1"/>
</dbReference>
<dbReference type="GO" id="GO:0004252">
    <property type="term" value="F:serine-type endopeptidase activity"/>
    <property type="evidence" value="ECO:0007669"/>
    <property type="project" value="UniProtKB-UniRule"/>
</dbReference>
<evidence type="ECO:0000259" key="18">
    <source>
        <dbReference type="Pfam" id="PF17766"/>
    </source>
</evidence>
<dbReference type="CDD" id="cd04852">
    <property type="entry name" value="Peptidases_S8_3"/>
    <property type="match status" value="1"/>
</dbReference>
<dbReference type="InterPro" id="IPR023828">
    <property type="entry name" value="Peptidase_S8_Ser-AS"/>
</dbReference>
<comment type="function">
    <text evidence="1">Required for arbuscular mycorrhiza (AM) development during AM symbiosis with AM fungi (e.g. Glomeromycota intraradices).</text>
</comment>
<dbReference type="InterPro" id="IPR045051">
    <property type="entry name" value="SBT"/>
</dbReference>
<dbReference type="PRINTS" id="PR00723">
    <property type="entry name" value="SUBTILISIN"/>
</dbReference>
<dbReference type="Pfam" id="PF05922">
    <property type="entry name" value="Inhibitor_I9"/>
    <property type="match status" value="1"/>
</dbReference>
<dbReference type="InterPro" id="IPR015500">
    <property type="entry name" value="Peptidase_S8_subtilisin-rel"/>
</dbReference>
<evidence type="ECO:0000256" key="7">
    <source>
        <dbReference type="ARBA" id="ARBA00022729"/>
    </source>
</evidence>
<evidence type="ECO:0000256" key="14">
    <source>
        <dbReference type="SAM" id="SignalP"/>
    </source>
</evidence>
<organism evidence="19 20">
    <name type="scientific">Arachis hypogaea</name>
    <name type="common">Peanut</name>
    <dbReference type="NCBI Taxonomy" id="3818"/>
    <lineage>
        <taxon>Eukaryota</taxon>
        <taxon>Viridiplantae</taxon>
        <taxon>Streptophyta</taxon>
        <taxon>Embryophyta</taxon>
        <taxon>Tracheophyta</taxon>
        <taxon>Spermatophyta</taxon>
        <taxon>Magnoliopsida</taxon>
        <taxon>eudicotyledons</taxon>
        <taxon>Gunneridae</taxon>
        <taxon>Pentapetalae</taxon>
        <taxon>rosids</taxon>
        <taxon>fabids</taxon>
        <taxon>Fabales</taxon>
        <taxon>Fabaceae</taxon>
        <taxon>Papilionoideae</taxon>
        <taxon>50 kb inversion clade</taxon>
        <taxon>dalbergioids sensu lato</taxon>
        <taxon>Dalbergieae</taxon>
        <taxon>Pterocarpus clade</taxon>
        <taxon>Arachis</taxon>
    </lineage>
</organism>
<feature type="domain" description="Subtilisin-like protease fibronectin type-III" evidence="18">
    <location>
        <begin position="668"/>
        <end position="766"/>
    </location>
</feature>
<keyword evidence="5" id="KW-0964">Secreted</keyword>
<evidence type="ECO:0000256" key="4">
    <source>
        <dbReference type="ARBA" id="ARBA00022523"/>
    </source>
</evidence>
<evidence type="ECO:0008006" key="21">
    <source>
        <dbReference type="Google" id="ProtNLM"/>
    </source>
</evidence>
<evidence type="ECO:0000256" key="10">
    <source>
        <dbReference type="ARBA" id="ARBA00023180"/>
    </source>
</evidence>
<dbReference type="InterPro" id="IPR037045">
    <property type="entry name" value="S8pro/Inhibitor_I9_sf"/>
</dbReference>
<dbReference type="GO" id="GO:0048046">
    <property type="term" value="C:apoplast"/>
    <property type="evidence" value="ECO:0007669"/>
    <property type="project" value="UniProtKB-SubCell"/>
</dbReference>
<keyword evidence="4" id="KW-0052">Apoplast</keyword>
<evidence type="ECO:0000256" key="8">
    <source>
        <dbReference type="ARBA" id="ARBA00022801"/>
    </source>
</evidence>
<gene>
    <name evidence="19" type="ORF">Ahy_B06g085928</name>
</gene>
<evidence type="ECO:0000259" key="17">
    <source>
        <dbReference type="Pfam" id="PF05922"/>
    </source>
</evidence>
<evidence type="ECO:0000259" key="16">
    <source>
        <dbReference type="Pfam" id="PF02225"/>
    </source>
</evidence>
<feature type="compositionally biased region" description="Basic and acidic residues" evidence="13">
    <location>
        <begin position="207"/>
        <end position="222"/>
    </location>
</feature>
<evidence type="ECO:0000259" key="15">
    <source>
        <dbReference type="Pfam" id="PF00082"/>
    </source>
</evidence>
<keyword evidence="8 12" id="KW-0378">Hydrolase</keyword>
<feature type="region of interest" description="Disordered" evidence="13">
    <location>
        <begin position="201"/>
        <end position="224"/>
    </location>
</feature>
<comment type="caution">
    <text evidence="19">The sequence shown here is derived from an EMBL/GenBank/DDBJ whole genome shotgun (WGS) entry which is preliminary data.</text>
</comment>
<name>A0A444YW20_ARAHY</name>
<feature type="chain" id="PRO_5019337867" description="Subtilisin-like protease SBT1.7" evidence="14">
    <location>
        <begin position="25"/>
        <end position="770"/>
    </location>
</feature>
<evidence type="ECO:0000256" key="6">
    <source>
        <dbReference type="ARBA" id="ARBA00022670"/>
    </source>
</evidence>
<reference evidence="19 20" key="1">
    <citation type="submission" date="2019-01" db="EMBL/GenBank/DDBJ databases">
        <title>Sequencing of cultivated peanut Arachis hypogaea provides insights into genome evolution and oil improvement.</title>
        <authorList>
            <person name="Chen X."/>
        </authorList>
    </citation>
    <scope>NUCLEOTIDE SEQUENCE [LARGE SCALE GENOMIC DNA]</scope>
    <source>
        <strain evidence="20">cv. Fuhuasheng</strain>
        <tissue evidence="19">Leaves</tissue>
    </source>
</reference>
<evidence type="ECO:0000256" key="13">
    <source>
        <dbReference type="SAM" id="MobiDB-lite"/>
    </source>
</evidence>
<dbReference type="PROSITE" id="PS00138">
    <property type="entry name" value="SUBTILASE_SER"/>
    <property type="match status" value="1"/>
</dbReference>
<evidence type="ECO:0000256" key="5">
    <source>
        <dbReference type="ARBA" id="ARBA00022525"/>
    </source>
</evidence>
<dbReference type="OrthoDB" id="206201at2759"/>
<dbReference type="EMBL" id="SDMP01000016">
    <property type="protein sequence ID" value="RYR06135.1"/>
    <property type="molecule type" value="Genomic_DNA"/>
</dbReference>
<feature type="domain" description="Peptidase S8/S53" evidence="15">
    <location>
        <begin position="140"/>
        <end position="613"/>
    </location>
</feature>